<dbReference type="EMBL" id="JANBVB010001707">
    <property type="protein sequence ID" value="KAJ2889704.1"/>
    <property type="molecule type" value="Genomic_DNA"/>
</dbReference>
<reference evidence="1" key="1">
    <citation type="submission" date="2022-07" db="EMBL/GenBank/DDBJ databases">
        <title>Phylogenomic reconstructions and comparative analyses of Kickxellomycotina fungi.</title>
        <authorList>
            <person name="Reynolds N.K."/>
            <person name="Stajich J.E."/>
            <person name="Barry K."/>
            <person name="Grigoriev I.V."/>
            <person name="Crous P."/>
            <person name="Smith M.E."/>
        </authorList>
    </citation>
    <scope>NUCLEOTIDE SEQUENCE</scope>
    <source>
        <strain evidence="1">CBS 190363</strain>
    </source>
</reference>
<dbReference type="Proteomes" id="UP001139981">
    <property type="component" value="Unassembled WGS sequence"/>
</dbReference>
<comment type="caution">
    <text evidence="1">The sequence shown here is derived from an EMBL/GenBank/DDBJ whole genome shotgun (WGS) entry which is preliminary data.</text>
</comment>
<name>A0ACC1LZ68_9FUNG</name>
<accession>A0ACC1LZ68</accession>
<evidence type="ECO:0000313" key="2">
    <source>
        <dbReference type="Proteomes" id="UP001139981"/>
    </source>
</evidence>
<evidence type="ECO:0000313" key="1">
    <source>
        <dbReference type="EMBL" id="KAJ2889704.1"/>
    </source>
</evidence>
<gene>
    <name evidence="1" type="ORF">IWW38_004551</name>
</gene>
<protein>
    <submittedName>
        <fullName evidence="1">Uncharacterized protein</fullName>
    </submittedName>
</protein>
<keyword evidence="2" id="KW-1185">Reference proteome</keyword>
<sequence length="276" mass="29351">MKSRASTLKKAVHELKAQNMKLEASVAEQARQIESLQSANATLSAGLDEQKRVVEAMGDVRGTNEKLVRSLKTERLRVETQLTLNTQLANRVASLERSRSSLPAEGTSATASSAIATSAEVDLTEDISDLDYEGLEEDTAAISRSIVMARRMPSKPSAPARRTATFELPVTAFGGAEASTEASLNPFAISPMQPIKFGPPSLSFFVPPGGSELPTKEPLVTASRQIQGRHIQGLRRPATSLAAVSDGLGGSRQASGFGSKRSTSSVQSKISWGSKR</sequence>
<proteinExistence type="predicted"/>
<organism evidence="1 2">
    <name type="scientific">Coemansia aciculifera</name>
    <dbReference type="NCBI Taxonomy" id="417176"/>
    <lineage>
        <taxon>Eukaryota</taxon>
        <taxon>Fungi</taxon>
        <taxon>Fungi incertae sedis</taxon>
        <taxon>Zoopagomycota</taxon>
        <taxon>Kickxellomycotina</taxon>
        <taxon>Kickxellomycetes</taxon>
        <taxon>Kickxellales</taxon>
        <taxon>Kickxellaceae</taxon>
        <taxon>Coemansia</taxon>
    </lineage>
</organism>